<gene>
    <name evidence="2" type="ORF">HDU87_006366</name>
</gene>
<organism evidence="2 3">
    <name type="scientific">Geranomyces variabilis</name>
    <dbReference type="NCBI Taxonomy" id="109894"/>
    <lineage>
        <taxon>Eukaryota</taxon>
        <taxon>Fungi</taxon>
        <taxon>Fungi incertae sedis</taxon>
        <taxon>Chytridiomycota</taxon>
        <taxon>Chytridiomycota incertae sedis</taxon>
        <taxon>Chytridiomycetes</taxon>
        <taxon>Spizellomycetales</taxon>
        <taxon>Powellomycetaceae</taxon>
        <taxon>Geranomyces</taxon>
    </lineage>
</organism>
<feature type="compositionally biased region" description="Low complexity" evidence="1">
    <location>
        <begin position="16"/>
        <end position="28"/>
    </location>
</feature>
<feature type="region of interest" description="Disordered" evidence="1">
    <location>
        <begin position="143"/>
        <end position="206"/>
    </location>
</feature>
<evidence type="ECO:0000313" key="2">
    <source>
        <dbReference type="EMBL" id="KAJ3175284.1"/>
    </source>
</evidence>
<dbReference type="AlphaFoldDB" id="A0AAD5TH65"/>
<sequence length="291" mass="31197">MPSTAIQIPPRPPPVADNTAGTATTTAAEQKTRRGASKLFRRKLTGFRPDKESSRVTQELSSRREEQEEGEEDDGGVMGIMDDVDMSCSPKVEQELVSGASSQSGEDDDVLVDDDELRSSSSISSSPLNPSFASRRASLLLVSPAEPKRSSPIRRRNSTGTYNSLAAPPLSSPSNLSSTSSASIPIDNDLCPPTPQNTPSEGSTMAQLSAHGLSDTKLLAIANALHAAAGMGSAATVHATTEVSSRVKNVHWAPHVDVHSEDDWLKQLHAYRKARKRLNRWRLTALFGTTV</sequence>
<dbReference type="Proteomes" id="UP001212152">
    <property type="component" value="Unassembled WGS sequence"/>
</dbReference>
<comment type="caution">
    <text evidence="2">The sequence shown here is derived from an EMBL/GenBank/DDBJ whole genome shotgun (WGS) entry which is preliminary data.</text>
</comment>
<feature type="region of interest" description="Disordered" evidence="1">
    <location>
        <begin position="1"/>
        <end position="109"/>
    </location>
</feature>
<feature type="compositionally biased region" description="Low complexity" evidence="1">
    <location>
        <begin position="164"/>
        <end position="183"/>
    </location>
</feature>
<feature type="compositionally biased region" description="Polar residues" evidence="1">
    <location>
        <begin position="197"/>
        <end position="206"/>
    </location>
</feature>
<keyword evidence="3" id="KW-1185">Reference proteome</keyword>
<dbReference type="EMBL" id="JADGJQ010000054">
    <property type="protein sequence ID" value="KAJ3175284.1"/>
    <property type="molecule type" value="Genomic_DNA"/>
</dbReference>
<proteinExistence type="predicted"/>
<feature type="compositionally biased region" description="Basic residues" evidence="1">
    <location>
        <begin position="33"/>
        <end position="45"/>
    </location>
</feature>
<evidence type="ECO:0000256" key="1">
    <source>
        <dbReference type="SAM" id="MobiDB-lite"/>
    </source>
</evidence>
<reference evidence="2" key="1">
    <citation type="submission" date="2020-05" db="EMBL/GenBank/DDBJ databases">
        <title>Phylogenomic resolution of chytrid fungi.</title>
        <authorList>
            <person name="Stajich J.E."/>
            <person name="Amses K."/>
            <person name="Simmons R."/>
            <person name="Seto K."/>
            <person name="Myers J."/>
            <person name="Bonds A."/>
            <person name="Quandt C.A."/>
            <person name="Barry K."/>
            <person name="Liu P."/>
            <person name="Grigoriev I."/>
            <person name="Longcore J.E."/>
            <person name="James T.Y."/>
        </authorList>
    </citation>
    <scope>NUCLEOTIDE SEQUENCE</scope>
    <source>
        <strain evidence="2">JEL0379</strain>
    </source>
</reference>
<accession>A0AAD5TH65</accession>
<evidence type="ECO:0000313" key="3">
    <source>
        <dbReference type="Proteomes" id="UP001212152"/>
    </source>
</evidence>
<name>A0AAD5TH65_9FUNG</name>
<protein>
    <submittedName>
        <fullName evidence="2">Uncharacterized protein</fullName>
    </submittedName>
</protein>